<keyword evidence="2" id="KW-0238">DNA-binding</keyword>
<keyword evidence="3" id="KW-1185">Reference proteome</keyword>
<sequence>MHPQIFSQNDKDNPMTANAPSLTAQPLRFIRLPEVIATCGLSRSSVYDAIKRGSFPAPVPLGGKSVAWLSSEIDAWMVDRIAARHA</sequence>
<gene>
    <name evidence="2" type="ORF">O166_00830</name>
</gene>
<evidence type="ECO:0000313" key="3">
    <source>
        <dbReference type="Proteomes" id="UP000016426"/>
    </source>
</evidence>
<feature type="region of interest" description="Disordered" evidence="1">
    <location>
        <begin position="1"/>
        <end position="20"/>
    </location>
</feature>
<name>A0ABN0N778_9NEIS</name>
<protein>
    <submittedName>
        <fullName evidence="2">DNA-binding protein</fullName>
    </submittedName>
</protein>
<dbReference type="PANTHER" id="PTHR36154:SF1">
    <property type="entry name" value="DNA-BINDING TRANSCRIPTIONAL ACTIVATOR ALPA"/>
    <property type="match status" value="1"/>
</dbReference>
<dbReference type="GO" id="GO:0003677">
    <property type="term" value="F:DNA binding"/>
    <property type="evidence" value="ECO:0007669"/>
    <property type="project" value="UniProtKB-KW"/>
</dbReference>
<comment type="caution">
    <text evidence="2">The sequence shown here is derived from an EMBL/GenBank/DDBJ whole genome shotgun (WGS) entry which is preliminary data.</text>
</comment>
<reference evidence="2 3" key="1">
    <citation type="journal article" date="2013" name="Genome Announc.">
        <title>Genome Sequence of the Pigment-Producing Bacterium Pseudogulbenkiania ferrooxidans, Isolated from Loktak Lake.</title>
        <authorList>
            <person name="Puranik S."/>
            <person name="Talkal R."/>
            <person name="Qureshi A."/>
            <person name="Khardenavis A."/>
            <person name="Kapley A."/>
            <person name="Purohit H.J."/>
        </authorList>
    </citation>
    <scope>NUCLEOTIDE SEQUENCE [LARGE SCALE GENOMIC DNA]</scope>
    <source>
        <strain evidence="2 3">EGD-HP2</strain>
    </source>
</reference>
<evidence type="ECO:0000313" key="2">
    <source>
        <dbReference type="EMBL" id="ERE07078.1"/>
    </source>
</evidence>
<evidence type="ECO:0000256" key="1">
    <source>
        <dbReference type="SAM" id="MobiDB-lite"/>
    </source>
</evidence>
<dbReference type="InterPro" id="IPR052931">
    <property type="entry name" value="Prophage_regulatory_activator"/>
</dbReference>
<dbReference type="InterPro" id="IPR010260">
    <property type="entry name" value="AlpA"/>
</dbReference>
<organism evidence="2 3">
    <name type="scientific">Pseudogulbenkiania ferrooxidans EGD-HP2</name>
    <dbReference type="NCBI Taxonomy" id="1388764"/>
    <lineage>
        <taxon>Bacteria</taxon>
        <taxon>Pseudomonadati</taxon>
        <taxon>Pseudomonadota</taxon>
        <taxon>Betaproteobacteria</taxon>
        <taxon>Neisseriales</taxon>
        <taxon>Chromobacteriaceae</taxon>
        <taxon>Pseudogulbenkiania</taxon>
    </lineage>
</organism>
<accession>A0ABN0N778</accession>
<dbReference type="Proteomes" id="UP000016426">
    <property type="component" value="Unassembled WGS sequence"/>
</dbReference>
<dbReference type="EMBL" id="AVPH01000223">
    <property type="protein sequence ID" value="ERE07078.1"/>
    <property type="molecule type" value="Genomic_DNA"/>
</dbReference>
<dbReference type="PANTHER" id="PTHR36154">
    <property type="entry name" value="DNA-BINDING TRANSCRIPTIONAL ACTIVATOR ALPA"/>
    <property type="match status" value="1"/>
</dbReference>
<dbReference type="Pfam" id="PF05930">
    <property type="entry name" value="Phage_AlpA"/>
    <property type="match status" value="1"/>
</dbReference>
<dbReference type="Gene3D" id="1.10.238.160">
    <property type="match status" value="1"/>
</dbReference>
<proteinExistence type="predicted"/>